<dbReference type="Proteomes" id="UP000317982">
    <property type="component" value="Unassembled WGS sequence"/>
</dbReference>
<dbReference type="InterPro" id="IPR001932">
    <property type="entry name" value="PPM-type_phosphatase-like_dom"/>
</dbReference>
<dbReference type="SUPFAM" id="SSF81606">
    <property type="entry name" value="PP2C-like"/>
    <property type="match status" value="1"/>
</dbReference>
<dbReference type="Gene3D" id="3.30.565.10">
    <property type="entry name" value="Histidine kinase-like ATPase, C-terminal domain"/>
    <property type="match status" value="1"/>
</dbReference>
<dbReference type="PANTHER" id="PTHR35801">
    <property type="entry name" value="PHOSPHOSERINE PHOSPHATASE RSBX"/>
    <property type="match status" value="1"/>
</dbReference>
<comment type="caution">
    <text evidence="2">The sequence shown here is derived from an EMBL/GenBank/DDBJ whole genome shotgun (WGS) entry which is preliminary data.</text>
</comment>
<dbReference type="AlphaFoldDB" id="A0A545AFD8"/>
<dbReference type="Gene3D" id="3.60.40.10">
    <property type="entry name" value="PPM-type phosphatase domain"/>
    <property type="match status" value="1"/>
</dbReference>
<evidence type="ECO:0000259" key="1">
    <source>
        <dbReference type="SMART" id="SM00331"/>
    </source>
</evidence>
<evidence type="ECO:0000313" key="2">
    <source>
        <dbReference type="EMBL" id="TQS40048.1"/>
    </source>
</evidence>
<evidence type="ECO:0000313" key="3">
    <source>
        <dbReference type="Proteomes" id="UP000317982"/>
    </source>
</evidence>
<reference evidence="2 3" key="1">
    <citation type="submission" date="2019-07" db="EMBL/GenBank/DDBJ databases">
        <title>Cryptosporangium phraense sp. nov., isolated from plant litter.</title>
        <authorList>
            <person name="Suriyachadkun C."/>
        </authorList>
    </citation>
    <scope>NUCLEOTIDE SEQUENCE [LARGE SCALE GENOMIC DNA]</scope>
    <source>
        <strain evidence="2 3">A-T 5661</strain>
    </source>
</reference>
<proteinExistence type="predicted"/>
<dbReference type="SUPFAM" id="SSF55874">
    <property type="entry name" value="ATPase domain of HSP90 chaperone/DNA topoisomerase II/histidine kinase"/>
    <property type="match status" value="1"/>
</dbReference>
<feature type="domain" description="PPM-type phosphatase" evidence="1">
    <location>
        <begin position="145"/>
        <end position="333"/>
    </location>
</feature>
<dbReference type="SMART" id="SM00331">
    <property type="entry name" value="PP2C_SIG"/>
    <property type="match status" value="1"/>
</dbReference>
<organism evidence="2 3">
    <name type="scientific">Cryptosporangium phraense</name>
    <dbReference type="NCBI Taxonomy" id="2593070"/>
    <lineage>
        <taxon>Bacteria</taxon>
        <taxon>Bacillati</taxon>
        <taxon>Actinomycetota</taxon>
        <taxon>Actinomycetes</taxon>
        <taxon>Cryptosporangiales</taxon>
        <taxon>Cryptosporangiaceae</taxon>
        <taxon>Cryptosporangium</taxon>
    </lineage>
</organism>
<dbReference type="InterPro" id="IPR036457">
    <property type="entry name" value="PPM-type-like_dom_sf"/>
</dbReference>
<dbReference type="InParanoid" id="A0A545AFD8"/>
<accession>A0A545AFD8</accession>
<keyword evidence="3" id="KW-1185">Reference proteome</keyword>
<dbReference type="PANTHER" id="PTHR35801:SF1">
    <property type="entry name" value="PHOSPHOSERINE PHOSPHATASE RSBX"/>
    <property type="match status" value="1"/>
</dbReference>
<dbReference type="OrthoDB" id="479131at2"/>
<dbReference type="InterPro" id="IPR039248">
    <property type="entry name" value="Ptase_RsbX"/>
</dbReference>
<dbReference type="InterPro" id="IPR003594">
    <property type="entry name" value="HATPase_dom"/>
</dbReference>
<sequence>MDDISAAGAARRYATVLATKLGFDEARTGEVAIAVTELATNLHRHARDGAVALRVARQYLGSSEEPAIDVVAMDAGPGLEDLDAHLRDGRSSAGTLGVGLGAVVRLATTFDGYSVPGRGTIVAARFGIERRRFDRIGRPAPPAGHVGAGLTRPMTGEVACGDAYAIRPTATGLVALLCDGLGHGPLAAGAAQRAVSVFLDAGEADVTALLTRLHRGLSHTRGAALAVVRIDGAVLSYAGLGNIAGKITTRGLPSKHLTSMPGIAGHQARTIRSFEYPLDPNAVTVLHTDGVSTRWTFDGQLALLGQDPQVVAASVLRDGGTRRDDAGVLVLRSAR</sequence>
<gene>
    <name evidence="2" type="ORF">FL583_37025</name>
</gene>
<dbReference type="Pfam" id="PF07228">
    <property type="entry name" value="SpoIIE"/>
    <property type="match status" value="1"/>
</dbReference>
<dbReference type="InterPro" id="IPR036890">
    <property type="entry name" value="HATPase_C_sf"/>
</dbReference>
<protein>
    <submittedName>
        <fullName evidence="2">SpoIIE family protein phosphatase</fullName>
    </submittedName>
</protein>
<dbReference type="EMBL" id="VIRS01000049">
    <property type="protein sequence ID" value="TQS40048.1"/>
    <property type="molecule type" value="Genomic_DNA"/>
</dbReference>
<name>A0A545AFD8_9ACTN</name>
<dbReference type="Pfam" id="PF13581">
    <property type="entry name" value="HATPase_c_2"/>
    <property type="match status" value="1"/>
</dbReference>